<dbReference type="EMBL" id="BLRY01000003">
    <property type="protein sequence ID" value="GFP26684.1"/>
    <property type="molecule type" value="Genomic_DNA"/>
</dbReference>
<dbReference type="EMBL" id="BLSB01000043">
    <property type="protein sequence ID" value="GFP35027.1"/>
    <property type="molecule type" value="Genomic_DNA"/>
</dbReference>
<evidence type="ECO:0000313" key="5">
    <source>
        <dbReference type="EMBL" id="GFP35027.1"/>
    </source>
</evidence>
<keyword evidence="2" id="KW-0472">Membrane</keyword>
<reference evidence="6 7" key="1">
    <citation type="journal article" date="2020" name="Front. Microbiol.">
        <title>Single-cell genomics of novel Actinobacteria with the Wood-Ljungdahl pathway discovered in a serpentinizing system.</title>
        <authorList>
            <person name="Merino N."/>
            <person name="Kawai M."/>
            <person name="Boyd E.S."/>
            <person name="Colman D.R."/>
            <person name="McGlynn S.E."/>
            <person name="Nealson K.H."/>
            <person name="Kurokawa K."/>
            <person name="Hongoh Y."/>
        </authorList>
    </citation>
    <scope>NUCLEOTIDE SEQUENCE [LARGE SCALE GENOMIC DNA]</scope>
    <source>
        <strain evidence="3 6">S25</strain>
        <strain evidence="4 8">S33</strain>
        <strain evidence="5 7">S43</strain>
    </source>
</reference>
<dbReference type="AlphaFoldDB" id="A0A6V8P526"/>
<feature type="region of interest" description="Disordered" evidence="1">
    <location>
        <begin position="249"/>
        <end position="272"/>
    </location>
</feature>
<dbReference type="Proteomes" id="UP000543224">
    <property type="component" value="Unassembled WGS sequence"/>
</dbReference>
<feature type="transmembrane region" description="Helical" evidence="2">
    <location>
        <begin position="83"/>
        <end position="101"/>
    </location>
</feature>
<sequence length="296" mass="32758">MELRLTFQDKALRLSIRLGKMVLKATIPPLSPHLNPLLPYFLTLALLFSFIGILPLQKYAFLPVFFFFLTLFIALYYALDYRYLIGSGLLFLLACPFFLIAGQEPVAESLANYTYGFLVFGLLFIAINSLAEKVRKRGYLALYQRSALYLFLVSLVGSSFFFVDGLYGQKIGAALGEFKPQVEAKEFFSAGLVPLFQSQGENIGSVLKKSFEVVLASRVPSRLQGKEEQTYGAAYDDLGETPKWMEPQEEFVSGGDKKSAGPRGAQGGNRGALIGRADLPFELRWPGGPEGTGKIL</sequence>
<evidence type="ECO:0000256" key="2">
    <source>
        <dbReference type="SAM" id="Phobius"/>
    </source>
</evidence>
<proteinExistence type="predicted"/>
<evidence type="ECO:0000313" key="8">
    <source>
        <dbReference type="Proteomes" id="UP000591948"/>
    </source>
</evidence>
<evidence type="ECO:0000313" key="3">
    <source>
        <dbReference type="EMBL" id="GFP24977.1"/>
    </source>
</evidence>
<comment type="caution">
    <text evidence="4">The sequence shown here is derived from an EMBL/GenBank/DDBJ whole genome shotgun (WGS) entry which is preliminary data.</text>
</comment>
<feature type="transmembrane region" description="Helical" evidence="2">
    <location>
        <begin position="59"/>
        <end position="77"/>
    </location>
</feature>
<protein>
    <submittedName>
        <fullName evidence="4">Uncharacterized protein</fullName>
    </submittedName>
</protein>
<evidence type="ECO:0000256" key="1">
    <source>
        <dbReference type="SAM" id="MobiDB-lite"/>
    </source>
</evidence>
<evidence type="ECO:0000313" key="4">
    <source>
        <dbReference type="EMBL" id="GFP26684.1"/>
    </source>
</evidence>
<keyword evidence="2" id="KW-1133">Transmembrane helix</keyword>
<feature type="transmembrane region" description="Helical" evidence="2">
    <location>
        <begin position="37"/>
        <end position="54"/>
    </location>
</feature>
<evidence type="ECO:0000313" key="6">
    <source>
        <dbReference type="Proteomes" id="UP000543224"/>
    </source>
</evidence>
<feature type="transmembrane region" description="Helical" evidence="2">
    <location>
        <begin position="146"/>
        <end position="167"/>
    </location>
</feature>
<dbReference type="Proteomes" id="UP000576480">
    <property type="component" value="Unassembled WGS sequence"/>
</dbReference>
<evidence type="ECO:0000313" key="7">
    <source>
        <dbReference type="Proteomes" id="UP000576480"/>
    </source>
</evidence>
<keyword evidence="8" id="KW-1185">Reference proteome</keyword>
<dbReference type="Proteomes" id="UP000591948">
    <property type="component" value="Unassembled WGS sequence"/>
</dbReference>
<dbReference type="EMBL" id="BLRX01000028">
    <property type="protein sequence ID" value="GFP24977.1"/>
    <property type="molecule type" value="Genomic_DNA"/>
</dbReference>
<feature type="transmembrane region" description="Helical" evidence="2">
    <location>
        <begin position="113"/>
        <end position="131"/>
    </location>
</feature>
<organism evidence="4 8">
    <name type="scientific">Candidatus Hakubella thermalkaliphila</name>
    <dbReference type="NCBI Taxonomy" id="2754717"/>
    <lineage>
        <taxon>Bacteria</taxon>
        <taxon>Bacillati</taxon>
        <taxon>Actinomycetota</taxon>
        <taxon>Actinomycetota incertae sedis</taxon>
        <taxon>Candidatus Hakubellales</taxon>
        <taxon>Candidatus Hakubellaceae</taxon>
        <taxon>Candidatus Hakubella</taxon>
    </lineage>
</organism>
<name>A0A6V8P526_9ACTN</name>
<dbReference type="RefSeq" id="WP_176229704.1">
    <property type="nucleotide sequence ID" value="NZ_BLRY01000003.1"/>
</dbReference>
<keyword evidence="2" id="KW-0812">Transmembrane</keyword>
<accession>A0A6V8P526</accession>
<gene>
    <name evidence="3" type="ORF">HKBW3S25_00415</name>
    <name evidence="4" type="ORF">HKBW3S33_00099</name>
    <name evidence="5" type="ORF">HKBW3S43_00819</name>
</gene>